<name>D3BFT3_HETP5</name>
<dbReference type="RefSeq" id="XP_020431814.1">
    <property type="nucleotide sequence ID" value="XM_020578219.1"/>
</dbReference>
<proteinExistence type="predicted"/>
<accession>D3BFT3</accession>
<sequence>MIPRVFGVMSLISVDTRQQTTPAIIARIKQNAPSKWNGLDRVGPFTDSMSSSSSSSTTTLSFLVIIGQE</sequence>
<reference evidence="1 2" key="1">
    <citation type="journal article" date="2011" name="Genome Res.">
        <title>Phylogeny-wide analysis of social amoeba genomes highlights ancient origins for complex intercellular communication.</title>
        <authorList>
            <person name="Heidel A.J."/>
            <person name="Lawal H.M."/>
            <person name="Felder M."/>
            <person name="Schilde C."/>
            <person name="Helps N.R."/>
            <person name="Tunggal B."/>
            <person name="Rivero F."/>
            <person name="John U."/>
            <person name="Schleicher M."/>
            <person name="Eichinger L."/>
            <person name="Platzer M."/>
            <person name="Noegel A.A."/>
            <person name="Schaap P."/>
            <person name="Gloeckner G."/>
        </authorList>
    </citation>
    <scope>NUCLEOTIDE SEQUENCE [LARGE SCALE GENOMIC DNA]</scope>
    <source>
        <strain evidence="2">ATCC 26659 / Pp 5 / PN500</strain>
    </source>
</reference>
<dbReference type="Proteomes" id="UP000001396">
    <property type="component" value="Unassembled WGS sequence"/>
</dbReference>
<dbReference type="GeneID" id="31362865"/>
<evidence type="ECO:0000313" key="1">
    <source>
        <dbReference type="EMBL" id="EFA79693.1"/>
    </source>
</evidence>
<gene>
    <name evidence="1" type="ORF">PPL_07384</name>
</gene>
<evidence type="ECO:0000313" key="2">
    <source>
        <dbReference type="Proteomes" id="UP000001396"/>
    </source>
</evidence>
<dbReference type="InParanoid" id="D3BFT3"/>
<dbReference type="AlphaFoldDB" id="D3BFT3"/>
<keyword evidence="2" id="KW-1185">Reference proteome</keyword>
<protein>
    <submittedName>
        <fullName evidence="1">Uncharacterized protein</fullName>
    </submittedName>
</protein>
<comment type="caution">
    <text evidence="1">The sequence shown here is derived from an EMBL/GenBank/DDBJ whole genome shotgun (WGS) entry which is preliminary data.</text>
</comment>
<dbReference type="EMBL" id="ADBJ01000032">
    <property type="protein sequence ID" value="EFA79693.1"/>
    <property type="molecule type" value="Genomic_DNA"/>
</dbReference>
<organism evidence="1 2">
    <name type="scientific">Heterostelium pallidum (strain ATCC 26659 / Pp 5 / PN500)</name>
    <name type="common">Cellular slime mold</name>
    <name type="synonym">Polysphondylium pallidum</name>
    <dbReference type="NCBI Taxonomy" id="670386"/>
    <lineage>
        <taxon>Eukaryota</taxon>
        <taxon>Amoebozoa</taxon>
        <taxon>Evosea</taxon>
        <taxon>Eumycetozoa</taxon>
        <taxon>Dictyostelia</taxon>
        <taxon>Acytosteliales</taxon>
        <taxon>Acytosteliaceae</taxon>
        <taxon>Heterostelium</taxon>
    </lineage>
</organism>